<feature type="signal peptide" evidence="4">
    <location>
        <begin position="1"/>
        <end position="24"/>
    </location>
</feature>
<dbReference type="PANTHER" id="PTHR30085">
    <property type="entry name" value="AMINO ACID ABC TRANSPORTER PERMEASE"/>
    <property type="match status" value="1"/>
</dbReference>
<feature type="domain" description="Solute-binding protein family 3/N-terminal" evidence="5">
    <location>
        <begin position="36"/>
        <end position="270"/>
    </location>
</feature>
<dbReference type="SUPFAM" id="SSF53850">
    <property type="entry name" value="Periplasmic binding protein-like II"/>
    <property type="match status" value="1"/>
</dbReference>
<protein>
    <submittedName>
        <fullName evidence="6">Transporter substrate-binding domain-containing protein</fullName>
    </submittedName>
</protein>
<accession>A0A7C3KI57</accession>
<dbReference type="Gene3D" id="3.40.190.10">
    <property type="entry name" value="Periplasmic binding protein-like II"/>
    <property type="match status" value="2"/>
</dbReference>
<dbReference type="CDD" id="cd13688">
    <property type="entry name" value="PBP2_GltI_DEBP"/>
    <property type="match status" value="1"/>
</dbReference>
<dbReference type="GO" id="GO:0030288">
    <property type="term" value="C:outer membrane-bounded periplasmic space"/>
    <property type="evidence" value="ECO:0007669"/>
    <property type="project" value="TreeGrafter"/>
</dbReference>
<sequence length="299" mass="32957">MYKKLSIALLGMLTTLALSTTVKAETVIEKVTRTGELTVGGRTDLVPYSYINDKKEWVGYSADILMLLAEELEKQIGKPITVRVVEQKGYGDERIAQLERGEIDIACESQFTWDRDRFVDFTTSYSLSGIRLVSKKGSQLGSPESLAGKRVAVGEDSLAGQVIKLVQPKAIVVPVKGKTEDIVAILRQGRVDAVAGDSIILAGLVAKLGLKDVQMSPVEPYARYGLACMVPQNNPAFLRLANLTIAKMMQGYVFGDKQYVDMVNKWFGPQGVVEIEPDILRTFFKMILLTQEQIPPTKP</sequence>
<evidence type="ECO:0000256" key="2">
    <source>
        <dbReference type="ARBA" id="ARBA00022448"/>
    </source>
</evidence>
<dbReference type="SMART" id="SM00062">
    <property type="entry name" value="PBPb"/>
    <property type="match status" value="1"/>
</dbReference>
<gene>
    <name evidence="6" type="ORF">ENR64_22605</name>
</gene>
<feature type="chain" id="PRO_5027857992" evidence="4">
    <location>
        <begin position="25"/>
        <end position="299"/>
    </location>
</feature>
<dbReference type="PANTHER" id="PTHR30085:SF6">
    <property type="entry name" value="ABC TRANSPORTER GLUTAMINE-BINDING PROTEIN GLNH"/>
    <property type="match status" value="1"/>
</dbReference>
<dbReference type="GO" id="GO:0005576">
    <property type="term" value="C:extracellular region"/>
    <property type="evidence" value="ECO:0007669"/>
    <property type="project" value="TreeGrafter"/>
</dbReference>
<dbReference type="InterPro" id="IPR026358">
    <property type="entry name" value="Orph_peri_GRRM"/>
</dbReference>
<dbReference type="InterPro" id="IPR001638">
    <property type="entry name" value="Solute-binding_3/MltF_N"/>
</dbReference>
<dbReference type="InterPro" id="IPR051455">
    <property type="entry name" value="Bact_solute-bind_prot3"/>
</dbReference>
<evidence type="ECO:0000313" key="6">
    <source>
        <dbReference type="EMBL" id="HFN00486.1"/>
    </source>
</evidence>
<keyword evidence="3 4" id="KW-0732">Signal</keyword>
<comment type="similarity">
    <text evidence="1">Belongs to the bacterial solute-binding protein 3 family.</text>
</comment>
<evidence type="ECO:0000256" key="1">
    <source>
        <dbReference type="ARBA" id="ARBA00010333"/>
    </source>
</evidence>
<evidence type="ECO:0000259" key="5">
    <source>
        <dbReference type="SMART" id="SM00062"/>
    </source>
</evidence>
<dbReference type="GO" id="GO:0006865">
    <property type="term" value="P:amino acid transport"/>
    <property type="evidence" value="ECO:0007669"/>
    <property type="project" value="TreeGrafter"/>
</dbReference>
<dbReference type="NCBIfam" id="TIGR04262">
    <property type="entry name" value="orph_peri_GRRM"/>
    <property type="match status" value="1"/>
</dbReference>
<dbReference type="AlphaFoldDB" id="A0A7C3KI57"/>
<dbReference type="EMBL" id="DSRU01000324">
    <property type="protein sequence ID" value="HFN00486.1"/>
    <property type="molecule type" value="Genomic_DNA"/>
</dbReference>
<evidence type="ECO:0000256" key="3">
    <source>
        <dbReference type="ARBA" id="ARBA00022729"/>
    </source>
</evidence>
<organism evidence="6">
    <name type="scientific">Oscillatoriales cyanobacterium SpSt-418</name>
    <dbReference type="NCBI Taxonomy" id="2282169"/>
    <lineage>
        <taxon>Bacteria</taxon>
        <taxon>Bacillati</taxon>
        <taxon>Cyanobacteriota</taxon>
        <taxon>Cyanophyceae</taxon>
        <taxon>Oscillatoriophycideae</taxon>
        <taxon>Oscillatoriales</taxon>
    </lineage>
</organism>
<comment type="caution">
    <text evidence="6">The sequence shown here is derived from an EMBL/GenBank/DDBJ whole genome shotgun (WGS) entry which is preliminary data.</text>
</comment>
<evidence type="ECO:0000256" key="4">
    <source>
        <dbReference type="SAM" id="SignalP"/>
    </source>
</evidence>
<reference evidence="6" key="1">
    <citation type="journal article" date="2020" name="mSystems">
        <title>Genome- and Community-Level Interaction Insights into Carbon Utilization and Element Cycling Functions of Hydrothermarchaeota in Hydrothermal Sediment.</title>
        <authorList>
            <person name="Zhou Z."/>
            <person name="Liu Y."/>
            <person name="Xu W."/>
            <person name="Pan J."/>
            <person name="Luo Z.H."/>
            <person name="Li M."/>
        </authorList>
    </citation>
    <scope>NUCLEOTIDE SEQUENCE [LARGE SCALE GENOMIC DNA]</scope>
    <source>
        <strain evidence="6">SpSt-418</strain>
    </source>
</reference>
<keyword evidence="2" id="KW-0813">Transport</keyword>
<dbReference type="Pfam" id="PF00497">
    <property type="entry name" value="SBP_bac_3"/>
    <property type="match status" value="1"/>
</dbReference>
<proteinExistence type="inferred from homology"/>
<name>A0A7C3KI57_9CYAN</name>